<dbReference type="Pfam" id="PF00355">
    <property type="entry name" value="Rieske"/>
    <property type="match status" value="1"/>
</dbReference>
<dbReference type="SUPFAM" id="SSF50022">
    <property type="entry name" value="ISP domain"/>
    <property type="match status" value="1"/>
</dbReference>
<evidence type="ECO:0000313" key="9">
    <source>
        <dbReference type="EMBL" id="TXG89372.1"/>
    </source>
</evidence>
<dbReference type="AlphaFoldDB" id="A0A6P2CAL2"/>
<evidence type="ECO:0000256" key="5">
    <source>
        <dbReference type="ARBA" id="ARBA00023004"/>
    </source>
</evidence>
<dbReference type="SUPFAM" id="SSF55961">
    <property type="entry name" value="Bet v1-like"/>
    <property type="match status" value="1"/>
</dbReference>
<comment type="similarity">
    <text evidence="1">Belongs to the bacterial ring-hydroxylating dioxygenase alpha subunit family.</text>
</comment>
<dbReference type="Gene3D" id="3.90.380.10">
    <property type="entry name" value="Naphthalene 1,2-dioxygenase Alpha Subunit, Chain A, domain 1"/>
    <property type="match status" value="1"/>
</dbReference>
<feature type="domain" description="Rieske" evidence="8">
    <location>
        <begin position="69"/>
        <end position="147"/>
    </location>
</feature>
<sequence length="331" mass="36450">MNPATSQQSPPHSRTSTATPSTAELPPRVRELIDRIDSGLPAGRVPAAIFGNPEVYSTELRKIFGRAWVYMGHESEIEAAGDYVVRKIGEDSFVVTRSENGDVNVLFDACRHRGVQICRADSGNSSHFRCPYHGWTYSSDGSLVGAPLWKNAFGSMDKKRNGLARAAQVESFHGLIFATLDPTAPPLREYLGGMAWYMDLVFGLDRDGVEVLGKPQRFVVDANWKSGSDSFSGDDYHLGTLHKSVWSIGAFPVPFSENMMGYHIQASPGHSLSFSMAEDADEPGPNFFGFPESLAEHFDSVNITPEQLEVARRSRVVVGNVSRTSRFSRSR</sequence>
<keyword evidence="4" id="KW-0560">Oxidoreductase</keyword>
<dbReference type="EMBL" id="QRCM01000001">
    <property type="protein sequence ID" value="TXG89372.1"/>
    <property type="molecule type" value="Genomic_DNA"/>
</dbReference>
<dbReference type="Gene3D" id="2.102.10.10">
    <property type="entry name" value="Rieske [2Fe-2S] iron-sulphur domain"/>
    <property type="match status" value="1"/>
</dbReference>
<dbReference type="GO" id="GO:0051537">
    <property type="term" value="F:2 iron, 2 sulfur cluster binding"/>
    <property type="evidence" value="ECO:0007669"/>
    <property type="project" value="UniProtKB-KW"/>
</dbReference>
<keyword evidence="6" id="KW-0411">Iron-sulfur</keyword>
<dbReference type="Proteomes" id="UP000471120">
    <property type="component" value="Unassembled WGS sequence"/>
</dbReference>
<organism evidence="9 10">
    <name type="scientific">Rhodococcus rhodnii</name>
    <dbReference type="NCBI Taxonomy" id="38312"/>
    <lineage>
        <taxon>Bacteria</taxon>
        <taxon>Bacillati</taxon>
        <taxon>Actinomycetota</taxon>
        <taxon>Actinomycetes</taxon>
        <taxon>Mycobacteriales</taxon>
        <taxon>Nocardiaceae</taxon>
        <taxon>Rhodococcus</taxon>
    </lineage>
</organism>
<feature type="region of interest" description="Disordered" evidence="7">
    <location>
        <begin position="1"/>
        <end position="26"/>
    </location>
</feature>
<comment type="caution">
    <text evidence="9">The sequence shown here is derived from an EMBL/GenBank/DDBJ whole genome shotgun (WGS) entry which is preliminary data.</text>
</comment>
<dbReference type="PRINTS" id="PR00090">
    <property type="entry name" value="RNGDIOXGNASE"/>
</dbReference>
<evidence type="ECO:0000256" key="1">
    <source>
        <dbReference type="ARBA" id="ARBA00008751"/>
    </source>
</evidence>
<evidence type="ECO:0000256" key="7">
    <source>
        <dbReference type="SAM" id="MobiDB-lite"/>
    </source>
</evidence>
<dbReference type="PROSITE" id="PS51296">
    <property type="entry name" value="RIESKE"/>
    <property type="match status" value="1"/>
</dbReference>
<gene>
    <name evidence="9" type="ORF">DW322_02845</name>
</gene>
<evidence type="ECO:0000256" key="2">
    <source>
        <dbReference type="ARBA" id="ARBA00022714"/>
    </source>
</evidence>
<reference evidence="9 10" key="1">
    <citation type="submission" date="2018-07" db="EMBL/GenBank/DDBJ databases">
        <title>Genome sequence of Rhodococcus rhodnii ATCC 35071 from Rhodnius prolixus.</title>
        <authorList>
            <person name="Patel V."/>
            <person name="Vogel K.J."/>
        </authorList>
    </citation>
    <scope>NUCLEOTIDE SEQUENCE [LARGE SCALE GENOMIC DNA]</scope>
    <source>
        <strain evidence="9 10">ATCC 35071</strain>
    </source>
</reference>
<dbReference type="PROSITE" id="PS00570">
    <property type="entry name" value="RING_HYDROXYL_ALPHA"/>
    <property type="match status" value="1"/>
</dbReference>
<feature type="compositionally biased region" description="Polar residues" evidence="7">
    <location>
        <begin position="1"/>
        <end position="22"/>
    </location>
</feature>
<keyword evidence="2" id="KW-0001">2Fe-2S</keyword>
<dbReference type="RefSeq" id="WP_081634226.1">
    <property type="nucleotide sequence ID" value="NZ_QRCM01000001.1"/>
</dbReference>
<dbReference type="GO" id="GO:0005506">
    <property type="term" value="F:iron ion binding"/>
    <property type="evidence" value="ECO:0007669"/>
    <property type="project" value="InterPro"/>
</dbReference>
<evidence type="ECO:0000256" key="4">
    <source>
        <dbReference type="ARBA" id="ARBA00023002"/>
    </source>
</evidence>
<dbReference type="PANTHER" id="PTHR43756:SF1">
    <property type="entry name" value="3-PHENYLPROPIONATE_CINNAMIC ACID DIOXYGENASE SUBUNIT ALPHA"/>
    <property type="match status" value="1"/>
</dbReference>
<dbReference type="GO" id="GO:0004497">
    <property type="term" value="F:monooxygenase activity"/>
    <property type="evidence" value="ECO:0007669"/>
    <property type="project" value="UniProtKB-ARBA"/>
</dbReference>
<evidence type="ECO:0000313" key="10">
    <source>
        <dbReference type="Proteomes" id="UP000471120"/>
    </source>
</evidence>
<keyword evidence="5" id="KW-0408">Iron</keyword>
<dbReference type="InterPro" id="IPR001663">
    <property type="entry name" value="Rng_hydr_dOase-A"/>
</dbReference>
<dbReference type="InterPro" id="IPR017941">
    <property type="entry name" value="Rieske_2Fe-2S"/>
</dbReference>
<dbReference type="InterPro" id="IPR015881">
    <property type="entry name" value="ARHD_Rieske_2Fe_2S"/>
</dbReference>
<keyword evidence="3" id="KW-0479">Metal-binding</keyword>
<dbReference type="GO" id="GO:0016705">
    <property type="term" value="F:oxidoreductase activity, acting on paired donors, with incorporation or reduction of molecular oxygen"/>
    <property type="evidence" value="ECO:0007669"/>
    <property type="project" value="UniProtKB-ARBA"/>
</dbReference>
<name>A0A6P2CAL2_9NOCA</name>
<dbReference type="PANTHER" id="PTHR43756">
    <property type="entry name" value="CHOLINE MONOOXYGENASE, CHLOROPLASTIC"/>
    <property type="match status" value="1"/>
</dbReference>
<evidence type="ECO:0000256" key="3">
    <source>
        <dbReference type="ARBA" id="ARBA00022723"/>
    </source>
</evidence>
<dbReference type="InterPro" id="IPR036922">
    <property type="entry name" value="Rieske_2Fe-2S_sf"/>
</dbReference>
<proteinExistence type="inferred from homology"/>
<evidence type="ECO:0000259" key="8">
    <source>
        <dbReference type="PROSITE" id="PS51296"/>
    </source>
</evidence>
<protein>
    <recommendedName>
        <fullName evidence="8">Rieske domain-containing protein</fullName>
    </recommendedName>
</protein>
<evidence type="ECO:0000256" key="6">
    <source>
        <dbReference type="ARBA" id="ARBA00023014"/>
    </source>
</evidence>
<accession>A0A6P2CAL2</accession>